<protein>
    <submittedName>
        <fullName evidence="1">Uncharacterized protein</fullName>
    </submittedName>
</protein>
<accession>A0A0C5VVR0</accession>
<evidence type="ECO:0000313" key="2">
    <source>
        <dbReference type="Proteomes" id="UP000032266"/>
    </source>
</evidence>
<dbReference type="RefSeq" id="WP_044617067.1">
    <property type="nucleotide sequence ID" value="NZ_CP007142.1"/>
</dbReference>
<evidence type="ECO:0000313" key="1">
    <source>
        <dbReference type="EMBL" id="AJQ94554.1"/>
    </source>
</evidence>
<name>A0A0C5VVR0_9GAMM</name>
<dbReference type="KEGG" id="gsn:YC6258_02516"/>
<dbReference type="EMBL" id="CP007142">
    <property type="protein sequence ID" value="AJQ94554.1"/>
    <property type="molecule type" value="Genomic_DNA"/>
</dbReference>
<sequence length="76" mass="8710">MRSNIFLAFFLVLFFALVLFRYAPLPRVLHDPISLASFAFRYQKPTTVTTNSLSQPSKSSIDTQHELVDLKTTMDD</sequence>
<proteinExistence type="predicted"/>
<gene>
    <name evidence="1" type="ORF">YC6258_02516</name>
</gene>
<keyword evidence="2" id="KW-1185">Reference proteome</keyword>
<dbReference type="Proteomes" id="UP000032266">
    <property type="component" value="Chromosome"/>
</dbReference>
<dbReference type="STRING" id="1445510.YC6258_02516"/>
<dbReference type="AlphaFoldDB" id="A0A0C5VVR0"/>
<reference evidence="1 2" key="1">
    <citation type="submission" date="2014-01" db="EMBL/GenBank/DDBJ databases">
        <title>Full genme sequencing of cellulolytic bacterium Gynuella sunshinyii YC6258T gen. nov., sp. nov.</title>
        <authorList>
            <person name="Khan H."/>
            <person name="Chung E.J."/>
            <person name="Chung Y.R."/>
        </authorList>
    </citation>
    <scope>NUCLEOTIDE SEQUENCE [LARGE SCALE GENOMIC DNA]</scope>
    <source>
        <strain evidence="1 2">YC6258</strain>
    </source>
</reference>
<organism evidence="1 2">
    <name type="scientific">Gynuella sunshinyii YC6258</name>
    <dbReference type="NCBI Taxonomy" id="1445510"/>
    <lineage>
        <taxon>Bacteria</taxon>
        <taxon>Pseudomonadati</taxon>
        <taxon>Pseudomonadota</taxon>
        <taxon>Gammaproteobacteria</taxon>
        <taxon>Oceanospirillales</taxon>
        <taxon>Saccharospirillaceae</taxon>
        <taxon>Gynuella</taxon>
    </lineage>
</organism>
<dbReference type="HOGENOM" id="CLU_2649380_0_0_6"/>